<dbReference type="Proteomes" id="UP001341840">
    <property type="component" value="Unassembled WGS sequence"/>
</dbReference>
<evidence type="ECO:0000313" key="1">
    <source>
        <dbReference type="EMBL" id="MED6209805.1"/>
    </source>
</evidence>
<gene>
    <name evidence="1" type="ORF">PIB30_058253</name>
</gene>
<keyword evidence="2" id="KW-1185">Reference proteome</keyword>
<evidence type="ECO:0000313" key="2">
    <source>
        <dbReference type="Proteomes" id="UP001341840"/>
    </source>
</evidence>
<reference evidence="1 2" key="1">
    <citation type="journal article" date="2023" name="Plants (Basel)">
        <title>Bridging the Gap: Combining Genomics and Transcriptomics Approaches to Understand Stylosanthes scabra, an Orphan Legume from the Brazilian Caatinga.</title>
        <authorList>
            <person name="Ferreira-Neto J.R.C."/>
            <person name="da Silva M.D."/>
            <person name="Binneck E."/>
            <person name="de Melo N.F."/>
            <person name="da Silva R.H."/>
            <person name="de Melo A.L.T.M."/>
            <person name="Pandolfi V."/>
            <person name="Bustamante F.O."/>
            <person name="Brasileiro-Vidal A.C."/>
            <person name="Benko-Iseppon A.M."/>
        </authorList>
    </citation>
    <scope>NUCLEOTIDE SEQUENCE [LARGE SCALE GENOMIC DNA]</scope>
    <source>
        <tissue evidence="1">Leaves</tissue>
    </source>
</reference>
<dbReference type="EMBL" id="JASCZI010242142">
    <property type="protein sequence ID" value="MED6209805.1"/>
    <property type="molecule type" value="Genomic_DNA"/>
</dbReference>
<protein>
    <submittedName>
        <fullName evidence="1">Uncharacterized protein</fullName>
    </submittedName>
</protein>
<comment type="caution">
    <text evidence="1">The sequence shown here is derived from an EMBL/GenBank/DDBJ whole genome shotgun (WGS) entry which is preliminary data.</text>
</comment>
<organism evidence="1 2">
    <name type="scientific">Stylosanthes scabra</name>
    <dbReference type="NCBI Taxonomy" id="79078"/>
    <lineage>
        <taxon>Eukaryota</taxon>
        <taxon>Viridiplantae</taxon>
        <taxon>Streptophyta</taxon>
        <taxon>Embryophyta</taxon>
        <taxon>Tracheophyta</taxon>
        <taxon>Spermatophyta</taxon>
        <taxon>Magnoliopsida</taxon>
        <taxon>eudicotyledons</taxon>
        <taxon>Gunneridae</taxon>
        <taxon>Pentapetalae</taxon>
        <taxon>rosids</taxon>
        <taxon>fabids</taxon>
        <taxon>Fabales</taxon>
        <taxon>Fabaceae</taxon>
        <taxon>Papilionoideae</taxon>
        <taxon>50 kb inversion clade</taxon>
        <taxon>dalbergioids sensu lato</taxon>
        <taxon>Dalbergieae</taxon>
        <taxon>Pterocarpus clade</taxon>
        <taxon>Stylosanthes</taxon>
    </lineage>
</organism>
<name>A0ABU6YIR9_9FABA</name>
<accession>A0ABU6YIR9</accession>
<sequence>MDMEYAFNPNLMPRVEEETLRMKTTCAIVARSNNELQADINKMAANHWSNVVHI</sequence>
<proteinExistence type="predicted"/>